<dbReference type="Pfam" id="PF01128">
    <property type="entry name" value="IspD"/>
    <property type="match status" value="1"/>
</dbReference>
<dbReference type="GO" id="GO:0047349">
    <property type="term" value="F:D-ribitol-5-phosphate cytidylyltransferase activity"/>
    <property type="evidence" value="ECO:0007669"/>
    <property type="project" value="UniProtKB-EC"/>
</dbReference>
<evidence type="ECO:0000256" key="10">
    <source>
        <dbReference type="ARBA" id="ARBA00031950"/>
    </source>
</evidence>
<dbReference type="Gene3D" id="3.90.550.10">
    <property type="entry name" value="Spore Coat Polysaccharide Biosynthesis Protein SpsA, Chain A"/>
    <property type="match status" value="1"/>
</dbReference>
<accession>A0A6P7JZY0</accession>
<dbReference type="OrthoDB" id="414267at2759"/>
<dbReference type="SUPFAM" id="SSF53448">
    <property type="entry name" value="Nucleotide-diphospho-sugar transferases"/>
    <property type="match status" value="1"/>
</dbReference>
<organism evidence="17 18">
    <name type="scientific">Parambassis ranga</name>
    <name type="common">Indian glassy fish</name>
    <dbReference type="NCBI Taxonomy" id="210632"/>
    <lineage>
        <taxon>Eukaryota</taxon>
        <taxon>Metazoa</taxon>
        <taxon>Chordata</taxon>
        <taxon>Craniata</taxon>
        <taxon>Vertebrata</taxon>
        <taxon>Euteleostomi</taxon>
        <taxon>Actinopterygii</taxon>
        <taxon>Neopterygii</taxon>
        <taxon>Teleostei</taxon>
        <taxon>Neoteleostei</taxon>
        <taxon>Acanthomorphata</taxon>
        <taxon>Ovalentaria</taxon>
        <taxon>Ambassidae</taxon>
        <taxon>Parambassis</taxon>
    </lineage>
</organism>
<dbReference type="Proteomes" id="UP000515145">
    <property type="component" value="Chromosome 16"/>
</dbReference>
<evidence type="ECO:0000313" key="17">
    <source>
        <dbReference type="Proteomes" id="UP000515145"/>
    </source>
</evidence>
<evidence type="ECO:0000256" key="9">
    <source>
        <dbReference type="ARBA" id="ARBA00022695"/>
    </source>
</evidence>
<dbReference type="CDD" id="cd02516">
    <property type="entry name" value="CDP-ME_synthetase"/>
    <property type="match status" value="1"/>
</dbReference>
<dbReference type="EC" id="2.7.7.40" evidence="5"/>
<dbReference type="GeneID" id="114449057"/>
<dbReference type="RefSeq" id="XP_028282197.1">
    <property type="nucleotide sequence ID" value="XM_028426396.1"/>
</dbReference>
<dbReference type="PROSITE" id="PS01295">
    <property type="entry name" value="ISPD"/>
    <property type="match status" value="1"/>
</dbReference>
<dbReference type="GO" id="GO:0035269">
    <property type="term" value="P:protein O-linked glycosylation via mannose"/>
    <property type="evidence" value="ECO:0007669"/>
    <property type="project" value="TreeGrafter"/>
</dbReference>
<sequence>MNLMEVSHSDMQSDYCEADRPAHPGIFPTCESGKSDHHPPELFVDFPVSVVLPAGGTGERTGLQTPKQFCSFLGRPLISYTIQAFERVSWIQHIVVVVAKEKMDLMMDTIQSFRHRKVRVVPGGSTRHRSICNGVLALGEREEERPKVVIIHDAVRPFVEEDFLYKIAMAAKELGAAGAIRPLVSTVIATTSEGYLDHSLERAKYRASEMPQGFTYDVIYQAYKRCTESDFEFGTECLHLALQYCGTNAKLIEGPPTLWKVTYKRDLAAAESIIKESLSRSACVITGGLAQAASLAEELQKASLDVELAVVPDLKGDNARYLFKEWNFIHVSGSRSPLTEVEAVLVALQEENRALLHPVVVIWVRLSSTDELSISGRVAEPAAITDLASRAKIRNILLYGIQLHQSKDAGRWEGSVSRVADIASALIRERSPALVGQLLQA</sequence>
<evidence type="ECO:0000256" key="1">
    <source>
        <dbReference type="ARBA" id="ARBA00004514"/>
    </source>
</evidence>
<dbReference type="FunCoup" id="A0A6P7JZY0">
    <property type="interactions" value="39"/>
</dbReference>
<keyword evidence="7" id="KW-0963">Cytoplasm</keyword>
<dbReference type="InParanoid" id="A0A6P7JZY0"/>
<evidence type="ECO:0000256" key="15">
    <source>
        <dbReference type="ARBA" id="ARBA00049484"/>
    </source>
</evidence>
<evidence type="ECO:0000256" key="14">
    <source>
        <dbReference type="ARBA" id="ARBA00048814"/>
    </source>
</evidence>
<name>A0A6P7JZY0_9TELE</name>
<evidence type="ECO:0000256" key="8">
    <source>
        <dbReference type="ARBA" id="ARBA00022679"/>
    </source>
</evidence>
<reference evidence="18" key="1">
    <citation type="submission" date="2025-08" db="UniProtKB">
        <authorList>
            <consortium name="RefSeq"/>
        </authorList>
    </citation>
    <scope>IDENTIFICATION</scope>
</reference>
<keyword evidence="17" id="KW-1185">Reference proteome</keyword>
<comment type="function">
    <text evidence="12">Cytidylyltransferase required for protein O-linked mannosylation. Catalyzes the formation of CDP-ribitol nucleotide sugar from D-ribitol 5-phosphate. CDP-ribitol is a substrate of FKTN during the biosynthesis of the phosphorylated O-mannosyl trisaccharide (N-acetylgalactosamine-beta-3-N-acetylglucosamine-beta-4-(phosphate-6-)mannose), a carbohydrate structure present in alpha-dystroglycan (DAG1), which is required for binding laminin G-like domain-containing extracellular proteins with high affinity. Shows activity toward other pentose phosphate sugars and mediates formation of CDP-ribulose or CDP-ribose using CTP and ribulose-5-phosphate or ribose-5-phosphate, respectively. Not involved in dolichol production.</text>
</comment>
<evidence type="ECO:0000256" key="4">
    <source>
        <dbReference type="ARBA" id="ARBA00011738"/>
    </source>
</evidence>
<comment type="similarity">
    <text evidence="3">Belongs to the IspD/TarI cytidylyltransferase family. IspD subfamily.</text>
</comment>
<evidence type="ECO:0000256" key="7">
    <source>
        <dbReference type="ARBA" id="ARBA00022490"/>
    </source>
</evidence>
<evidence type="ECO:0000256" key="12">
    <source>
        <dbReference type="ARBA" id="ARBA00045509"/>
    </source>
</evidence>
<comment type="pathway">
    <text evidence="2">Protein modification; protein glycosylation.</text>
</comment>
<dbReference type="Pfam" id="PF18706">
    <property type="entry name" value="ISPD_C"/>
    <property type="match status" value="1"/>
</dbReference>
<dbReference type="GO" id="GO:0005829">
    <property type="term" value="C:cytosol"/>
    <property type="evidence" value="ECO:0007669"/>
    <property type="project" value="UniProtKB-SubCell"/>
</dbReference>
<dbReference type="InterPro" id="IPR040635">
    <property type="entry name" value="ISPD_C"/>
</dbReference>
<dbReference type="InterPro" id="IPR034683">
    <property type="entry name" value="IspD/TarI"/>
</dbReference>
<dbReference type="InterPro" id="IPR029044">
    <property type="entry name" value="Nucleotide-diphossugar_trans"/>
</dbReference>
<dbReference type="GO" id="GO:0008299">
    <property type="term" value="P:isoprenoid biosynthetic process"/>
    <property type="evidence" value="ECO:0007669"/>
    <property type="project" value="InterPro"/>
</dbReference>
<dbReference type="PANTHER" id="PTHR43015">
    <property type="entry name" value="D-RIBITOL-5-PHOSPHATE CYTIDYLYLTRANSFERASE"/>
    <property type="match status" value="1"/>
</dbReference>
<evidence type="ECO:0000256" key="3">
    <source>
        <dbReference type="ARBA" id="ARBA00009789"/>
    </source>
</evidence>
<comment type="catalytic activity">
    <reaction evidence="14">
        <text>D-ribose 5-phosphate + CTP + H(+) = CDP-D-ribose + diphosphate</text>
        <dbReference type="Rhea" id="RHEA:53872"/>
        <dbReference type="ChEBI" id="CHEBI:15378"/>
        <dbReference type="ChEBI" id="CHEBI:33019"/>
        <dbReference type="ChEBI" id="CHEBI:37563"/>
        <dbReference type="ChEBI" id="CHEBI:78346"/>
        <dbReference type="ChEBI" id="CHEBI:137525"/>
    </reaction>
</comment>
<proteinExistence type="inferred from homology"/>
<evidence type="ECO:0000256" key="5">
    <source>
        <dbReference type="ARBA" id="ARBA00012488"/>
    </source>
</evidence>
<dbReference type="UniPathway" id="UPA00378"/>
<comment type="subunit">
    <text evidence="4">Homodimer.</text>
</comment>
<comment type="catalytic activity">
    <reaction evidence="15">
        <text>D-ribitol 5-phosphate + CTP + H(+) = CDP-L-ribitol + diphosphate</text>
        <dbReference type="Rhea" id="RHEA:12456"/>
        <dbReference type="ChEBI" id="CHEBI:15378"/>
        <dbReference type="ChEBI" id="CHEBI:33019"/>
        <dbReference type="ChEBI" id="CHEBI:37563"/>
        <dbReference type="ChEBI" id="CHEBI:57608"/>
        <dbReference type="ChEBI" id="CHEBI:57695"/>
        <dbReference type="EC" id="2.7.7.40"/>
    </reaction>
</comment>
<evidence type="ECO:0000259" key="16">
    <source>
        <dbReference type="Pfam" id="PF18706"/>
    </source>
</evidence>
<evidence type="ECO:0000256" key="13">
    <source>
        <dbReference type="ARBA" id="ARBA00048797"/>
    </source>
</evidence>
<evidence type="ECO:0000313" key="18">
    <source>
        <dbReference type="RefSeq" id="XP_028282197.1"/>
    </source>
</evidence>
<keyword evidence="8" id="KW-0808">Transferase</keyword>
<protein>
    <recommendedName>
        <fullName evidence="6">D-ribitol-5-phosphate cytidylyltransferase</fullName>
        <ecNumber evidence="5">2.7.7.40</ecNumber>
    </recommendedName>
    <alternativeName>
        <fullName evidence="10">2-C-methyl-D-erythritol 4-phosphate cytidylyltransferase-like protein</fullName>
    </alternativeName>
    <alternativeName>
        <fullName evidence="11">Isoprenoid synthase domain-containing protein</fullName>
    </alternativeName>
</protein>
<gene>
    <name evidence="18" type="primary">crppa</name>
</gene>
<keyword evidence="9 18" id="KW-0548">Nucleotidyltransferase</keyword>
<dbReference type="InterPro" id="IPR018294">
    <property type="entry name" value="ISPD_synthase_CS"/>
</dbReference>
<dbReference type="FunFam" id="3.90.550.10:FF:000080">
    <property type="entry name" value="D-ribitol-5-phosphate cytidylyltransferase isoform X1"/>
    <property type="match status" value="1"/>
</dbReference>
<dbReference type="AlphaFoldDB" id="A0A6P7JZY0"/>
<evidence type="ECO:0000256" key="11">
    <source>
        <dbReference type="ARBA" id="ARBA00032606"/>
    </source>
</evidence>
<comment type="subcellular location">
    <subcellularLocation>
        <location evidence="1">Cytoplasm</location>
        <location evidence="1">Cytosol</location>
    </subcellularLocation>
</comment>
<dbReference type="CTD" id="729920"/>
<evidence type="ECO:0000256" key="6">
    <source>
        <dbReference type="ARBA" id="ARBA00015848"/>
    </source>
</evidence>
<feature type="domain" description="D-ribitol-5-phosphate cytidylyltransferase C-terminal" evidence="16">
    <location>
        <begin position="280"/>
        <end position="419"/>
    </location>
</feature>
<evidence type="ECO:0000256" key="2">
    <source>
        <dbReference type="ARBA" id="ARBA00004922"/>
    </source>
</evidence>
<comment type="catalytic activity">
    <reaction evidence="13">
        <text>D-ribulose 5-phosphate + CTP + H(+) = CDP-D-ribulose + diphosphate</text>
        <dbReference type="Rhea" id="RHEA:53612"/>
        <dbReference type="ChEBI" id="CHEBI:15378"/>
        <dbReference type="ChEBI" id="CHEBI:33019"/>
        <dbReference type="ChEBI" id="CHEBI:37563"/>
        <dbReference type="ChEBI" id="CHEBI:58121"/>
        <dbReference type="ChEBI" id="CHEBI:137524"/>
    </reaction>
</comment>
<dbReference type="PANTHER" id="PTHR43015:SF1">
    <property type="entry name" value="D-RIBITOL-5-PHOSPHATE CYTIDYLYLTRANSFERASE"/>
    <property type="match status" value="1"/>
</dbReference>